<proteinExistence type="predicted"/>
<feature type="compositionally biased region" description="Low complexity" evidence="1">
    <location>
        <begin position="465"/>
        <end position="482"/>
    </location>
</feature>
<reference evidence="2" key="1">
    <citation type="submission" date="2021-07" db="EMBL/GenBank/DDBJ databases">
        <authorList>
            <person name="Branca A.L. A."/>
        </authorList>
    </citation>
    <scope>NUCLEOTIDE SEQUENCE</scope>
</reference>
<protein>
    <submittedName>
        <fullName evidence="2">Uncharacterized protein</fullName>
    </submittedName>
</protein>
<feature type="region of interest" description="Disordered" evidence="1">
    <location>
        <begin position="383"/>
        <end position="491"/>
    </location>
</feature>
<accession>A0A9W4HD99</accession>
<evidence type="ECO:0000313" key="2">
    <source>
        <dbReference type="EMBL" id="CAG7974969.1"/>
    </source>
</evidence>
<feature type="region of interest" description="Disordered" evidence="1">
    <location>
        <begin position="1"/>
        <end position="22"/>
    </location>
</feature>
<dbReference type="Proteomes" id="UP001153618">
    <property type="component" value="Unassembled WGS sequence"/>
</dbReference>
<evidence type="ECO:0000313" key="3">
    <source>
        <dbReference type="Proteomes" id="UP001153618"/>
    </source>
</evidence>
<dbReference type="OrthoDB" id="3641178at2759"/>
<comment type="caution">
    <text evidence="2">The sequence shown here is derived from an EMBL/GenBank/DDBJ whole genome shotgun (WGS) entry which is preliminary data.</text>
</comment>
<feature type="compositionally biased region" description="Basic and acidic residues" evidence="1">
    <location>
        <begin position="554"/>
        <end position="563"/>
    </location>
</feature>
<sequence>MSALRSSESPEEAPFSSGPFSPPTNNEEWDLALVEVKWLCLNQQYKQCYSRCNQLIETASEPLEPIRATYLYYYAATSYEYLGRAAHTFSNTKVSLLTSALENFEAANAALPALLPQPVLDAHRSYSPLSSNPFSQSPSVRSDLSPLGSDWSPALPTLHEEDLQPDTEVESPSCHIWSPLTYSPAEKSSPVNSIRALPYRSHEPFQTPTRPPKVCPSFTSLSASASVATAFAITPPLSSEKSPRPVYDARTAIFDSPSPVRASPLPVHDAAPSPSVGDKLVSFDSDETGFRTGGNVVKQIARMIDSSLLNGSNDPFVSTERPGLRPSIRPPVRLSPIKFPAELEDPSKQIKLMPSPLQIRKSSGDILKCSEPRVVIRKGWEAPDSGSEATVKKPIRCRPPRLPLEIIPNNSQTANTGKTSPSILAPQPKRISPVASPSASTELLATPTPAVRSGFPSLGSPFKTPAQSPASSSMSPYSSPASPDEEANAARAARVDKFNEAVTWLREHIPQDLSNLQKEIQSISRLQEFRNNRTRRVSRSVSFWTFTPVKAKAEAETETKTETEIDNATPPDGPNLDEYGNVLRVETRAQRIARLRKEGWAIGPRSKHSLWKGTGYYDKLCDTALKELGDGRGLTVEGRADLRKW</sequence>
<dbReference type="AlphaFoldDB" id="A0A9W4HD99"/>
<dbReference type="EMBL" id="CAJVOS010000009">
    <property type="protein sequence ID" value="CAG7974969.1"/>
    <property type="molecule type" value="Genomic_DNA"/>
</dbReference>
<feature type="compositionally biased region" description="Polar residues" evidence="1">
    <location>
        <begin position="408"/>
        <end position="422"/>
    </location>
</feature>
<feature type="region of interest" description="Disordered" evidence="1">
    <location>
        <begin position="554"/>
        <end position="578"/>
    </location>
</feature>
<gene>
    <name evidence="2" type="ORF">POLS_LOCUS1134</name>
</gene>
<organism evidence="2 3">
    <name type="scientific">Penicillium olsonii</name>
    <dbReference type="NCBI Taxonomy" id="99116"/>
    <lineage>
        <taxon>Eukaryota</taxon>
        <taxon>Fungi</taxon>
        <taxon>Dikarya</taxon>
        <taxon>Ascomycota</taxon>
        <taxon>Pezizomycotina</taxon>
        <taxon>Eurotiomycetes</taxon>
        <taxon>Eurotiomycetidae</taxon>
        <taxon>Eurotiales</taxon>
        <taxon>Aspergillaceae</taxon>
        <taxon>Penicillium</taxon>
    </lineage>
</organism>
<keyword evidence="3" id="KW-1185">Reference proteome</keyword>
<name>A0A9W4HD99_PENOL</name>
<evidence type="ECO:0000256" key="1">
    <source>
        <dbReference type="SAM" id="MobiDB-lite"/>
    </source>
</evidence>